<dbReference type="GeneID" id="11506378"/>
<evidence type="ECO:0000256" key="1">
    <source>
        <dbReference type="ARBA" id="ARBA00005622"/>
    </source>
</evidence>
<dbReference type="GO" id="GO:0016788">
    <property type="term" value="F:hydrolase activity, acting on ester bonds"/>
    <property type="evidence" value="ECO:0007669"/>
    <property type="project" value="TreeGrafter"/>
</dbReference>
<accession>G2QMS5</accession>
<dbReference type="SUPFAM" id="SSF53474">
    <property type="entry name" value="alpha/beta-Hydrolases"/>
    <property type="match status" value="1"/>
</dbReference>
<evidence type="ECO:0000313" key="3">
    <source>
        <dbReference type="EMBL" id="AEO61255.1"/>
    </source>
</evidence>
<evidence type="ECO:0000256" key="2">
    <source>
        <dbReference type="ARBA" id="ARBA00022801"/>
    </source>
</evidence>
<dbReference type="InParanoid" id="G2QMS5"/>
<name>G2QMS5_THET4</name>
<organism evidence="3 4">
    <name type="scientific">Thermothelomyces thermophilus (strain ATCC 42464 / BCRC 31852 / DSM 1799)</name>
    <name type="common">Sporotrichum thermophile</name>
    <dbReference type="NCBI Taxonomy" id="573729"/>
    <lineage>
        <taxon>Eukaryota</taxon>
        <taxon>Fungi</taxon>
        <taxon>Dikarya</taxon>
        <taxon>Ascomycota</taxon>
        <taxon>Pezizomycotina</taxon>
        <taxon>Sordariomycetes</taxon>
        <taxon>Sordariomycetidae</taxon>
        <taxon>Sordariales</taxon>
        <taxon>Chaetomiaceae</taxon>
        <taxon>Thermothelomyces</taxon>
    </lineage>
</organism>
<dbReference type="VEuPathDB" id="FungiDB:MYCTH_2130409"/>
<dbReference type="EMBL" id="CP003007">
    <property type="protein sequence ID" value="AEO61255.1"/>
    <property type="molecule type" value="Genomic_DNA"/>
</dbReference>
<proteinExistence type="inferred from homology"/>
<comment type="similarity">
    <text evidence="1">Belongs to the esterase D family.</text>
</comment>
<dbReference type="eggNOG" id="ENOG502S92V">
    <property type="taxonomic scope" value="Eukaryota"/>
</dbReference>
<dbReference type="RefSeq" id="XP_003666500.1">
    <property type="nucleotide sequence ID" value="XM_003666452.1"/>
</dbReference>
<dbReference type="PANTHER" id="PTHR40841:SF2">
    <property type="entry name" value="SIDEROPHORE-DEGRADING ESTERASE (EUROFUNG)"/>
    <property type="match status" value="1"/>
</dbReference>
<keyword evidence="2" id="KW-0378">Hydrolase</keyword>
<dbReference type="AlphaFoldDB" id="G2QMS5"/>
<reference evidence="3 4" key="1">
    <citation type="journal article" date="2011" name="Nat. Biotechnol.">
        <title>Comparative genomic analysis of the thermophilic biomass-degrading fungi Myceliophthora thermophila and Thielavia terrestris.</title>
        <authorList>
            <person name="Berka R.M."/>
            <person name="Grigoriev I.V."/>
            <person name="Otillar R."/>
            <person name="Salamov A."/>
            <person name="Grimwood J."/>
            <person name="Reid I."/>
            <person name="Ishmael N."/>
            <person name="John T."/>
            <person name="Darmond C."/>
            <person name="Moisan M.-C."/>
            <person name="Henrissat B."/>
            <person name="Coutinho P.M."/>
            <person name="Lombard V."/>
            <person name="Natvig D.O."/>
            <person name="Lindquist E."/>
            <person name="Schmutz J."/>
            <person name="Lucas S."/>
            <person name="Harris P."/>
            <person name="Powlowski J."/>
            <person name="Bellemare A."/>
            <person name="Taylor D."/>
            <person name="Butler G."/>
            <person name="de Vries R.P."/>
            <person name="Allijn I.E."/>
            <person name="van den Brink J."/>
            <person name="Ushinsky S."/>
            <person name="Storms R."/>
            <person name="Powell A.J."/>
            <person name="Paulsen I.T."/>
            <person name="Elbourne L.D.H."/>
            <person name="Baker S.E."/>
            <person name="Magnuson J."/>
            <person name="LaBoissiere S."/>
            <person name="Clutterbuck A.J."/>
            <person name="Martinez D."/>
            <person name="Wogulis M."/>
            <person name="de Leon A.L."/>
            <person name="Rey M.W."/>
            <person name="Tsang A."/>
        </authorList>
    </citation>
    <scope>NUCLEOTIDE SEQUENCE [LARGE SCALE GENOMIC DNA]</scope>
    <source>
        <strain evidence="4">ATCC 42464 / BCRC 31852 / DSM 1799</strain>
    </source>
</reference>
<dbReference type="Gene3D" id="3.40.50.1820">
    <property type="entry name" value="alpha/beta hydrolase"/>
    <property type="match status" value="1"/>
</dbReference>
<dbReference type="OrthoDB" id="446683at2759"/>
<dbReference type="PANTHER" id="PTHR40841">
    <property type="entry name" value="SIDEROPHORE TRIACETYLFUSARININE C ESTERASE"/>
    <property type="match status" value="1"/>
</dbReference>
<dbReference type="HOGENOM" id="CLU_1548672_0_0_1"/>
<dbReference type="InterPro" id="IPR029058">
    <property type="entry name" value="AB_hydrolase_fold"/>
</dbReference>
<keyword evidence="4" id="KW-1185">Reference proteome</keyword>
<protein>
    <submittedName>
        <fullName evidence="3">Uncharacterized protein</fullName>
    </submittedName>
</protein>
<sequence>MITRSLASVYDMVNRFINYKPPFPGDTGSPSGADAFLDFIEGALPPWLHDSIFPNVAFTCDAALRNSFGGLLVAFSLISRPAMFDTYLAASPALEYTSSGCNQTSNMPALMITRGRANYFRPLGMTEHCHDLFDLVKASRKVSDVVLNEYAGQDHAGVAASAITEGIDYFVDW</sequence>
<dbReference type="InterPro" id="IPR052558">
    <property type="entry name" value="Siderophore_Hydrolase_D"/>
</dbReference>
<gene>
    <name evidence="3" type="ORF">MYCTH_2130409</name>
</gene>
<dbReference type="Proteomes" id="UP000007322">
    <property type="component" value="Chromosome 6"/>
</dbReference>
<dbReference type="KEGG" id="mtm:MYCTH_2130409"/>
<evidence type="ECO:0000313" key="4">
    <source>
        <dbReference type="Proteomes" id="UP000007322"/>
    </source>
</evidence>